<dbReference type="GO" id="GO:0010181">
    <property type="term" value="F:FMN binding"/>
    <property type="evidence" value="ECO:0007669"/>
    <property type="project" value="InterPro"/>
</dbReference>
<gene>
    <name evidence="3" type="ORF">CIK84_03895</name>
</gene>
<sequence>MQPNFRQRSYSVSELSVDFRTAFRHHPAGVALITAAVDGEFYGLTISSLASLSIGPVAVSFSLAKESGAAGAVLAAQSFVIHMLGEDQQILANNFARPGAPRFSSDQNFRVLPTGEPYFIDSPVAFRASIHSSISVGGSRLIAAEVHEVLHGQEHKQHLLYQDREYLNLSGLRAESSMR</sequence>
<dbReference type="InterPro" id="IPR002563">
    <property type="entry name" value="Flavin_Rdtase-like_dom"/>
</dbReference>
<dbReference type="PANTHER" id="PTHR30466">
    <property type="entry name" value="FLAVIN REDUCTASE"/>
    <property type="match status" value="1"/>
</dbReference>
<accession>A0A2N7S3P0</accession>
<dbReference type="PANTHER" id="PTHR30466:SF1">
    <property type="entry name" value="FMN REDUCTASE (NADH) RUTF"/>
    <property type="match status" value="1"/>
</dbReference>
<name>A0A2N7S3P0_9MICC</name>
<protein>
    <submittedName>
        <fullName evidence="3">Flavin reductase</fullName>
    </submittedName>
</protein>
<dbReference type="SUPFAM" id="SSF50475">
    <property type="entry name" value="FMN-binding split barrel"/>
    <property type="match status" value="1"/>
</dbReference>
<dbReference type="AlphaFoldDB" id="A0A2N7S3P0"/>
<comment type="caution">
    <text evidence="3">The sequence shown here is derived from an EMBL/GenBank/DDBJ whole genome shotgun (WGS) entry which is preliminary data.</text>
</comment>
<keyword evidence="1" id="KW-0560">Oxidoreductase</keyword>
<evidence type="ECO:0000313" key="4">
    <source>
        <dbReference type="Proteomes" id="UP000235739"/>
    </source>
</evidence>
<proteinExistence type="predicted"/>
<feature type="domain" description="Flavin reductase like" evidence="2">
    <location>
        <begin position="23"/>
        <end position="168"/>
    </location>
</feature>
<dbReference type="GO" id="GO:0042602">
    <property type="term" value="F:riboflavin reductase (NADPH) activity"/>
    <property type="evidence" value="ECO:0007669"/>
    <property type="project" value="TreeGrafter"/>
</dbReference>
<organism evidence="3 4">
    <name type="scientific">Glutamicibacter arilaitensis</name>
    <dbReference type="NCBI Taxonomy" id="256701"/>
    <lineage>
        <taxon>Bacteria</taxon>
        <taxon>Bacillati</taxon>
        <taxon>Actinomycetota</taxon>
        <taxon>Actinomycetes</taxon>
        <taxon>Micrococcales</taxon>
        <taxon>Micrococcaceae</taxon>
        <taxon>Glutamicibacter</taxon>
    </lineage>
</organism>
<evidence type="ECO:0000259" key="2">
    <source>
        <dbReference type="SMART" id="SM00903"/>
    </source>
</evidence>
<dbReference type="EMBL" id="PNQX01000001">
    <property type="protein sequence ID" value="PMQ20745.1"/>
    <property type="molecule type" value="Genomic_DNA"/>
</dbReference>
<dbReference type="InterPro" id="IPR050268">
    <property type="entry name" value="NADH-dep_flavin_reductase"/>
</dbReference>
<evidence type="ECO:0000256" key="1">
    <source>
        <dbReference type="ARBA" id="ARBA00023002"/>
    </source>
</evidence>
<dbReference type="Gene3D" id="2.30.110.10">
    <property type="entry name" value="Electron Transport, Fmn-binding Protein, Chain A"/>
    <property type="match status" value="1"/>
</dbReference>
<evidence type="ECO:0000313" key="3">
    <source>
        <dbReference type="EMBL" id="PMQ20745.1"/>
    </source>
</evidence>
<dbReference type="InterPro" id="IPR012349">
    <property type="entry name" value="Split_barrel_FMN-bd"/>
</dbReference>
<dbReference type="Pfam" id="PF01613">
    <property type="entry name" value="Flavin_Reduct"/>
    <property type="match status" value="1"/>
</dbReference>
<dbReference type="SMART" id="SM00903">
    <property type="entry name" value="Flavin_Reduct"/>
    <property type="match status" value="1"/>
</dbReference>
<reference evidence="3 4" key="1">
    <citation type="journal article" date="2017" name="Elife">
        <title>Extensive horizontal gene transfer in cheese-associated bacteria.</title>
        <authorList>
            <person name="Bonham K.S."/>
            <person name="Wolfe B.E."/>
            <person name="Dutton R.J."/>
        </authorList>
    </citation>
    <scope>NUCLEOTIDE SEQUENCE [LARGE SCALE GENOMIC DNA]</scope>
    <source>
        <strain evidence="3 4">JB182</strain>
    </source>
</reference>
<dbReference type="Proteomes" id="UP000235739">
    <property type="component" value="Unassembled WGS sequence"/>
</dbReference>